<evidence type="ECO:0000259" key="5">
    <source>
        <dbReference type="PROSITE" id="PS50865"/>
    </source>
</evidence>
<proteinExistence type="predicted"/>
<dbReference type="InterPro" id="IPR002893">
    <property type="entry name" value="Znf_MYND"/>
</dbReference>
<dbReference type="EMBL" id="JAACJK010000114">
    <property type="protein sequence ID" value="KAF5331359.1"/>
    <property type="molecule type" value="Genomic_DNA"/>
</dbReference>
<evidence type="ECO:0000313" key="6">
    <source>
        <dbReference type="EMBL" id="KAF5331359.1"/>
    </source>
</evidence>
<organism evidence="6 7">
    <name type="scientific">Ephemerocybe angulata</name>
    <dbReference type="NCBI Taxonomy" id="980116"/>
    <lineage>
        <taxon>Eukaryota</taxon>
        <taxon>Fungi</taxon>
        <taxon>Dikarya</taxon>
        <taxon>Basidiomycota</taxon>
        <taxon>Agaricomycotina</taxon>
        <taxon>Agaricomycetes</taxon>
        <taxon>Agaricomycetidae</taxon>
        <taxon>Agaricales</taxon>
        <taxon>Agaricineae</taxon>
        <taxon>Psathyrellaceae</taxon>
        <taxon>Ephemerocybe</taxon>
    </lineage>
</organism>
<name>A0A8H5BY54_9AGAR</name>
<sequence>MPRRNLNTDDAAGRKYRRRRCDKLLSAVQESRGSPETSKAFVDYLTAEYSFYFLEELLQPLDASLVPEGPLPQHRVGSPESVEWKNANDALQALQKLGPFFKALTHAQGDSPSEDTTACIATCLETLANSWFGVSKWMAYSLLHASRMPDHGWLVTACTNILVCLTSDYHGTPSAINREMGTKSSTIDIIFILLGQKDKEGRYYTASHRKYSEGCTLMSLLSAQFDDNMGREALDTRYDSVSRTTRRAMVASLVDRAAHLVKDIGVDGKLVYAAVSVQHLFDGALDLAMYLPIWKEFIRQDGIAKFTSALCTLSDTAHVHWGGFLNIEFWMAMSWATEKLICSVIYRSANPAENLAQMFECGVFLCMVRSLWCSLRPETEFGCSLPPRALLPYLRMRKVFEVLYRRGDIDAFRQRDKDLLNADIEKMCEVFQGTLDDSTRVFIDRKDASISMCSNLNHKTSSIGADEADPEARHVKTCCCRAVVYCSIACQAEDWHALHSKECRPLRVQQVQRGGILKSTKNIVRLQRDHLAYMEYVLNHRPPMIPILNSLRRWRGRHWDDAAPLLTVDLAVPATTIPYVEEPDPHPELGPLMQKYDITAGTDREWEARIHRCITDESREGERTFLVEATFPLEGVTLIFIFAKMRYVPDAPLTERFKVVSSVFRLGWKPELYDLPPGFPAPRESAFETYE</sequence>
<protein>
    <recommendedName>
        <fullName evidence="5">MYND-type domain-containing protein</fullName>
    </recommendedName>
</protein>
<dbReference type="OrthoDB" id="3075405at2759"/>
<gene>
    <name evidence="6" type="ORF">D9611_011875</name>
</gene>
<evidence type="ECO:0000256" key="1">
    <source>
        <dbReference type="ARBA" id="ARBA00022723"/>
    </source>
</evidence>
<dbReference type="SUPFAM" id="SSF144232">
    <property type="entry name" value="HIT/MYND zinc finger-like"/>
    <property type="match status" value="1"/>
</dbReference>
<accession>A0A8H5BY54</accession>
<evidence type="ECO:0000313" key="7">
    <source>
        <dbReference type="Proteomes" id="UP000541558"/>
    </source>
</evidence>
<keyword evidence="1" id="KW-0479">Metal-binding</keyword>
<keyword evidence="3" id="KW-0862">Zinc</keyword>
<dbReference type="Proteomes" id="UP000541558">
    <property type="component" value="Unassembled WGS sequence"/>
</dbReference>
<dbReference type="AlphaFoldDB" id="A0A8H5BY54"/>
<evidence type="ECO:0000256" key="4">
    <source>
        <dbReference type="PROSITE-ProRule" id="PRU00134"/>
    </source>
</evidence>
<keyword evidence="7" id="KW-1185">Reference proteome</keyword>
<dbReference type="GO" id="GO:0008270">
    <property type="term" value="F:zinc ion binding"/>
    <property type="evidence" value="ECO:0007669"/>
    <property type="project" value="UniProtKB-KW"/>
</dbReference>
<dbReference type="PROSITE" id="PS50865">
    <property type="entry name" value="ZF_MYND_2"/>
    <property type="match status" value="1"/>
</dbReference>
<reference evidence="6 7" key="1">
    <citation type="journal article" date="2020" name="ISME J.">
        <title>Uncovering the hidden diversity of litter-decomposition mechanisms in mushroom-forming fungi.</title>
        <authorList>
            <person name="Floudas D."/>
            <person name="Bentzer J."/>
            <person name="Ahren D."/>
            <person name="Johansson T."/>
            <person name="Persson P."/>
            <person name="Tunlid A."/>
        </authorList>
    </citation>
    <scope>NUCLEOTIDE SEQUENCE [LARGE SCALE GENOMIC DNA]</scope>
    <source>
        <strain evidence="6 7">CBS 175.51</strain>
    </source>
</reference>
<evidence type="ECO:0000256" key="3">
    <source>
        <dbReference type="ARBA" id="ARBA00022833"/>
    </source>
</evidence>
<comment type="caution">
    <text evidence="6">The sequence shown here is derived from an EMBL/GenBank/DDBJ whole genome shotgun (WGS) entry which is preliminary data.</text>
</comment>
<dbReference type="Pfam" id="PF01753">
    <property type="entry name" value="zf-MYND"/>
    <property type="match status" value="1"/>
</dbReference>
<dbReference type="Gene3D" id="6.10.140.2220">
    <property type="match status" value="1"/>
</dbReference>
<keyword evidence="2 4" id="KW-0863">Zinc-finger</keyword>
<feature type="domain" description="MYND-type" evidence="5">
    <location>
        <begin position="453"/>
        <end position="503"/>
    </location>
</feature>
<evidence type="ECO:0000256" key="2">
    <source>
        <dbReference type="ARBA" id="ARBA00022771"/>
    </source>
</evidence>